<reference evidence="2 3" key="1">
    <citation type="submission" date="2019-11" db="EMBL/GenBank/DDBJ databases">
        <title>Whole-genome sequence of a the green, strictly anaerobic photosynthetic bacterium Heliobacillus mobilis DSM 6151.</title>
        <authorList>
            <person name="Kyndt J.A."/>
            <person name="Meyer T.E."/>
        </authorList>
    </citation>
    <scope>NUCLEOTIDE SEQUENCE [LARGE SCALE GENOMIC DNA]</scope>
    <source>
        <strain evidence="2 3">DSM 6151</strain>
    </source>
</reference>
<name>A0A6I3SNC5_HELMO</name>
<keyword evidence="2" id="KW-0396">Initiation factor</keyword>
<dbReference type="RefSeq" id="WP_155477334.1">
    <property type="nucleotide sequence ID" value="NZ_WNKU01000021.1"/>
</dbReference>
<dbReference type="OrthoDB" id="2086309at2"/>
<keyword evidence="1" id="KW-0175">Coiled coil</keyword>
<evidence type="ECO:0000313" key="2">
    <source>
        <dbReference type="EMBL" id="MTV50246.1"/>
    </source>
</evidence>
<evidence type="ECO:0000313" key="3">
    <source>
        <dbReference type="Proteomes" id="UP000430670"/>
    </source>
</evidence>
<accession>A0A6I3SNC5</accession>
<keyword evidence="3" id="KW-1185">Reference proteome</keyword>
<dbReference type="Proteomes" id="UP000430670">
    <property type="component" value="Unassembled WGS sequence"/>
</dbReference>
<dbReference type="GO" id="GO:0003743">
    <property type="term" value="F:translation initiation factor activity"/>
    <property type="evidence" value="ECO:0007669"/>
    <property type="project" value="UniProtKB-KW"/>
</dbReference>
<sequence length="91" mass="10994">MEESKRDSIDTLKDQVTYLRSRLNQLRVSRRVLMALLETIDSERRDAIARLEAENRRLKRMHRTVRDHRQIFRSDDRKVLWICRNDAKGGE</sequence>
<keyword evidence="2" id="KW-0648">Protein biosynthesis</keyword>
<dbReference type="AlphaFoldDB" id="A0A6I3SNC5"/>
<gene>
    <name evidence="2" type="ORF">GJ688_14815</name>
</gene>
<proteinExistence type="predicted"/>
<feature type="coiled-coil region" evidence="1">
    <location>
        <begin position="37"/>
        <end position="68"/>
    </location>
</feature>
<organism evidence="2 3">
    <name type="scientific">Heliobacterium mobile</name>
    <name type="common">Heliobacillus mobilis</name>
    <dbReference type="NCBI Taxonomy" id="28064"/>
    <lineage>
        <taxon>Bacteria</taxon>
        <taxon>Bacillati</taxon>
        <taxon>Bacillota</taxon>
        <taxon>Clostridia</taxon>
        <taxon>Eubacteriales</taxon>
        <taxon>Heliobacteriaceae</taxon>
        <taxon>Heliobacterium</taxon>
    </lineage>
</organism>
<dbReference type="EMBL" id="WNKU01000021">
    <property type="protein sequence ID" value="MTV50246.1"/>
    <property type="molecule type" value="Genomic_DNA"/>
</dbReference>
<protein>
    <submittedName>
        <fullName evidence="2">Translation initiation factor 2</fullName>
    </submittedName>
</protein>
<comment type="caution">
    <text evidence="2">The sequence shown here is derived from an EMBL/GenBank/DDBJ whole genome shotgun (WGS) entry which is preliminary data.</text>
</comment>
<evidence type="ECO:0000256" key="1">
    <source>
        <dbReference type="SAM" id="Coils"/>
    </source>
</evidence>